<comment type="caution">
    <text evidence="1">The sequence shown here is derived from an EMBL/GenBank/DDBJ whole genome shotgun (WGS) entry which is preliminary data.</text>
</comment>
<dbReference type="Proteomes" id="UP000036122">
    <property type="component" value="Unassembled WGS sequence"/>
</dbReference>
<evidence type="ECO:0000313" key="1">
    <source>
        <dbReference type="EMBL" id="KLT84453.1"/>
    </source>
</evidence>
<sequence>MHTKFNDANPCMPKNLAKQLIIEGAKVLNHQQRQALLDIFMALDQAEKTAEKILQQHAVAQQSTYNFSQVHECQDEDNQEYWSGHYYDSYSQEYPEDWVKRTQSTPRRHKFPKTVY</sequence>
<protein>
    <submittedName>
        <fullName evidence="1">Uncharacterized protein</fullName>
    </submittedName>
</protein>
<accession>A0A0J1CYS4</accession>
<dbReference type="AlphaFoldDB" id="A0A0J1CYS4"/>
<proteinExistence type="predicted"/>
<evidence type="ECO:0000313" key="2">
    <source>
        <dbReference type="Proteomes" id="UP000036122"/>
    </source>
</evidence>
<name>A0A0J1CYS4_ACIBA</name>
<organism evidence="1 2">
    <name type="scientific">Acinetobacter baumannii MRSN 3527</name>
    <dbReference type="NCBI Taxonomy" id="1409923"/>
    <lineage>
        <taxon>Bacteria</taxon>
        <taxon>Pseudomonadati</taxon>
        <taxon>Pseudomonadota</taxon>
        <taxon>Gammaproteobacteria</taxon>
        <taxon>Moraxellales</taxon>
        <taxon>Moraxellaceae</taxon>
        <taxon>Acinetobacter</taxon>
        <taxon>Acinetobacter calcoaceticus/baumannii complex</taxon>
    </lineage>
</organism>
<gene>
    <name evidence="1" type="ORF">T630_0726</name>
</gene>
<dbReference type="EMBL" id="JPHZ01000034">
    <property type="protein sequence ID" value="KLT84453.1"/>
    <property type="molecule type" value="Genomic_DNA"/>
</dbReference>
<reference evidence="1 2" key="1">
    <citation type="submission" date="2014-07" db="EMBL/GenBank/DDBJ databases">
        <authorList>
            <person name="Harkins D.M."/>
            <person name="Lesho E."/>
            <person name="Waterman P.E."/>
            <person name="Chan A."/>
            <person name="Fouts D.E."/>
        </authorList>
    </citation>
    <scope>NUCLEOTIDE SEQUENCE [LARGE SCALE GENOMIC DNA]</scope>
    <source>
        <strain evidence="1 2">MRSN 3527</strain>
    </source>
</reference>
<dbReference type="PATRIC" id="fig|1409923.3.peg.1585"/>
<dbReference type="RefSeq" id="WP_000556949.1">
    <property type="nucleotide sequence ID" value="NZ_JPHZ01000034.1"/>
</dbReference>